<dbReference type="GO" id="GO:0005634">
    <property type="term" value="C:nucleus"/>
    <property type="evidence" value="ECO:0007669"/>
    <property type="project" value="UniProtKB-ARBA"/>
</dbReference>
<protein>
    <submittedName>
        <fullName evidence="7">SMRC1 protein</fullName>
    </submittedName>
</protein>
<sequence>LSQNNCLSRPTIYLIPDMELKLANKLKDIVKRHQGTVTEEKSKATHHVYPSPTSVDDDEWLRPVMKKDKQVLVHWGFFPDSLDPNVQSLKGMNHWCKTAISTPVCGTGRWVRLEKEFFCRATRSWLEIDFKAGMSLSLNFKVRTSSYLAELSQRDFTPRVVSVRCKVVSGGFDPPVLALSTVQVHLAQPLCLLCSRQAALYGKRRGQKEEDEQEDLTKDMEDPTPVPNIEEVVLPKNVNPKKDSENTPVKGGTVADLDEQDEETVATGGKEDEDPNKGDQSRSLDAGEDNVTEQTNHIIIPSYASWFDYNCIHVIERRALPEFFNGKNKSKTPEIYLAYRNFMIDTYRLNPQEYLTSTACRRNLTGDVCAVMRVHAFLEQWGLINYQVDPESRPMAMGPPPTPHFNVLADTPSGLMPLHIRTPQVPAAQQMLSFPEKNKEKPTDLQNFGLRTDIYSKKTLAKASSKGASAGREWTEQETLLLLE</sequence>
<dbReference type="GO" id="GO:0048858">
    <property type="term" value="P:cell projection morphogenesis"/>
    <property type="evidence" value="ECO:0007669"/>
    <property type="project" value="TreeGrafter"/>
</dbReference>
<keyword evidence="8" id="KW-1185">Reference proteome</keyword>
<proteinExistence type="predicted"/>
<accession>A0A7K8S846</accession>
<dbReference type="Pfam" id="PF04433">
    <property type="entry name" value="SWIRM"/>
    <property type="match status" value="1"/>
</dbReference>
<dbReference type="InterPro" id="IPR036388">
    <property type="entry name" value="WH-like_DNA-bd_sf"/>
</dbReference>
<evidence type="ECO:0000256" key="3">
    <source>
        <dbReference type="ARBA" id="ARBA00023242"/>
    </source>
</evidence>
<dbReference type="InterPro" id="IPR049898">
    <property type="entry name" value="MARR_BRCT_CHROMO"/>
</dbReference>
<dbReference type="SUPFAM" id="SSF46689">
    <property type="entry name" value="Homeodomain-like"/>
    <property type="match status" value="1"/>
</dbReference>
<dbReference type="AlphaFoldDB" id="A0A7K8S846"/>
<evidence type="ECO:0000313" key="7">
    <source>
        <dbReference type="EMBL" id="NXF26205.1"/>
    </source>
</evidence>
<feature type="region of interest" description="Disordered" evidence="4">
    <location>
        <begin position="203"/>
        <end position="290"/>
    </location>
</feature>
<dbReference type="GO" id="GO:1902494">
    <property type="term" value="C:catalytic complex"/>
    <property type="evidence" value="ECO:0007669"/>
    <property type="project" value="UniProtKB-ARBA"/>
</dbReference>
<evidence type="ECO:0000256" key="1">
    <source>
        <dbReference type="ARBA" id="ARBA00023015"/>
    </source>
</evidence>
<evidence type="ECO:0000313" key="8">
    <source>
        <dbReference type="Proteomes" id="UP000574210"/>
    </source>
</evidence>
<feature type="domain" description="Chromo" evidence="6">
    <location>
        <begin position="1"/>
        <end position="146"/>
    </location>
</feature>
<feature type="region of interest" description="Disordered" evidence="4">
    <location>
        <begin position="462"/>
        <end position="484"/>
    </location>
</feature>
<keyword evidence="2" id="KW-0804">Transcription</keyword>
<dbReference type="Proteomes" id="UP000574210">
    <property type="component" value="Unassembled WGS sequence"/>
</dbReference>
<dbReference type="InterPro" id="IPR009057">
    <property type="entry name" value="Homeodomain-like_sf"/>
</dbReference>
<keyword evidence="3" id="KW-0539">Nucleus</keyword>
<organism evidence="7 8">
    <name type="scientific">Rhodinocichla rosea</name>
    <dbReference type="NCBI Taxonomy" id="58203"/>
    <lineage>
        <taxon>Eukaryota</taxon>
        <taxon>Metazoa</taxon>
        <taxon>Chordata</taxon>
        <taxon>Craniata</taxon>
        <taxon>Vertebrata</taxon>
        <taxon>Euteleostomi</taxon>
        <taxon>Archelosauria</taxon>
        <taxon>Archosauria</taxon>
        <taxon>Dinosauria</taxon>
        <taxon>Saurischia</taxon>
        <taxon>Theropoda</taxon>
        <taxon>Coelurosauria</taxon>
        <taxon>Aves</taxon>
        <taxon>Neognathae</taxon>
        <taxon>Neoaves</taxon>
        <taxon>Telluraves</taxon>
        <taxon>Australaves</taxon>
        <taxon>Passeriformes</taxon>
        <taxon>Thraupidae</taxon>
        <taxon>Rhodinocichla</taxon>
    </lineage>
</organism>
<reference evidence="7 8" key="1">
    <citation type="submission" date="2019-09" db="EMBL/GenBank/DDBJ databases">
        <title>Bird 10,000 Genomes (B10K) Project - Family phase.</title>
        <authorList>
            <person name="Zhang G."/>
        </authorList>
    </citation>
    <scope>NUCLEOTIDE SEQUENCE [LARGE SCALE GENOMIC DNA]</scope>
    <source>
        <strain evidence="7">B10K-CU-031-12</strain>
        <tissue evidence="7">Muscle</tissue>
    </source>
</reference>
<dbReference type="GO" id="GO:0045202">
    <property type="term" value="C:synapse"/>
    <property type="evidence" value="ECO:0007669"/>
    <property type="project" value="TreeGrafter"/>
</dbReference>
<evidence type="ECO:0000259" key="5">
    <source>
        <dbReference type="PROSITE" id="PS50934"/>
    </source>
</evidence>
<dbReference type="SUPFAM" id="SSF52113">
    <property type="entry name" value="BRCT domain"/>
    <property type="match status" value="1"/>
</dbReference>
<name>A0A7K8S846_9PASS</name>
<dbReference type="PROSITE" id="PS52032">
    <property type="entry name" value="MARR_BRCT_CHROMO"/>
    <property type="match status" value="1"/>
</dbReference>
<evidence type="ECO:0000256" key="4">
    <source>
        <dbReference type="SAM" id="MobiDB-lite"/>
    </source>
</evidence>
<dbReference type="Gene3D" id="1.10.10.10">
    <property type="entry name" value="Winged helix-like DNA-binding domain superfamily/Winged helix DNA-binding domain"/>
    <property type="match status" value="1"/>
</dbReference>
<dbReference type="FunFam" id="1.10.10.10:FF:000020">
    <property type="entry name" value="SWI/SNF complex subunit SMARCC2 isoform c"/>
    <property type="match status" value="1"/>
</dbReference>
<dbReference type="InterPro" id="IPR036420">
    <property type="entry name" value="BRCT_dom_sf"/>
</dbReference>
<feature type="non-terminal residue" evidence="7">
    <location>
        <position position="484"/>
    </location>
</feature>
<dbReference type="PANTHER" id="PTHR15381:SF1">
    <property type="entry name" value="CHONDROITIN SULFATE PROTEOGLYCAN 5"/>
    <property type="match status" value="1"/>
</dbReference>
<evidence type="ECO:0000259" key="6">
    <source>
        <dbReference type="PROSITE" id="PS52032"/>
    </source>
</evidence>
<comment type="caution">
    <text evidence="7">The sequence shown here is derived from an EMBL/GenBank/DDBJ whole genome shotgun (WGS) entry which is preliminary data.</text>
</comment>
<feature type="non-terminal residue" evidence="7">
    <location>
        <position position="1"/>
    </location>
</feature>
<gene>
    <name evidence="7" type="primary">Smarcc1</name>
    <name evidence="7" type="ORF">RHOROS_R08784</name>
</gene>
<dbReference type="PROSITE" id="PS50934">
    <property type="entry name" value="SWIRM"/>
    <property type="match status" value="1"/>
</dbReference>
<dbReference type="InterPro" id="IPR007526">
    <property type="entry name" value="SWIRM"/>
</dbReference>
<evidence type="ECO:0000256" key="2">
    <source>
        <dbReference type="ARBA" id="ARBA00023163"/>
    </source>
</evidence>
<keyword evidence="1" id="KW-0805">Transcription regulation</keyword>
<dbReference type="EMBL" id="VWYZ01000532">
    <property type="protein sequence ID" value="NXF26205.1"/>
    <property type="molecule type" value="Genomic_DNA"/>
</dbReference>
<dbReference type="PANTHER" id="PTHR15381">
    <property type="entry name" value="CHONDROITIN SULFATE PROTEOGLYCAN 5 -RELATED"/>
    <property type="match status" value="1"/>
</dbReference>
<feature type="domain" description="SWIRM" evidence="5">
    <location>
        <begin position="298"/>
        <end position="395"/>
    </location>
</feature>